<keyword evidence="4" id="KW-1185">Reference proteome</keyword>
<protein>
    <recommendedName>
        <fullName evidence="2">Heterokaryon incompatibility domain-containing protein</fullName>
    </recommendedName>
</protein>
<feature type="region of interest" description="Disordered" evidence="1">
    <location>
        <begin position="79"/>
        <end position="127"/>
    </location>
</feature>
<dbReference type="PANTHER" id="PTHR24148">
    <property type="entry name" value="ANKYRIN REPEAT DOMAIN-CONTAINING PROTEIN 39 HOMOLOG-RELATED"/>
    <property type="match status" value="1"/>
</dbReference>
<dbReference type="Pfam" id="PF06985">
    <property type="entry name" value="HET"/>
    <property type="match status" value="1"/>
</dbReference>
<name>A0AA38WWZ8_9EURO</name>
<accession>A0AA38WWZ8</accession>
<feature type="region of interest" description="Disordered" evidence="1">
    <location>
        <begin position="293"/>
        <end position="314"/>
    </location>
</feature>
<sequence length="743" mass="83184">MASDEAMNDALREAFSTLWLSDENASINTVRAKAEQKLHLKDGFLKTGSWKSKSKSLIEAEIDGYIALEGVDEAAVADASGSLPSTQSANERKKEKTPKKAKAQPPSSQDRSQSSSGESDDFDHFLSPANPVFHASQKYDPLDVDQREIRLVELLRGTGDDPISCEIQENTPLEDVAGRYIALSYCAGDPNSTTEINLNGVVFNVFAGLGEALRRIRRDKEFIPGMKHLVWVDQICINQTDAEEKSHQVMLMKDIYHNSGRVMVWLGPDEGDRGLGFLVHHYENVKEMIDAVTSKSDDEEKQNGGNDVDGAEDSPEGILDYATAAYASIFPRYIDDEEFVENWQSLGGFASSNYWDRGWICQEIIVARSAALMFGADAMDWKDFCTVWRVVRKATNNFLQAILDDKSLINGPLVKMLKNCGLPQFVRINFLLDMQEAWHKDSSQNIRRMLEAARSCQVTDPRDRVYAFLGLVDSGYSIEPDYKSSNSLQDLFCYTCKRTILFEQSLDILSHAQDKYRTEDDGLPSWVPDWSHERQMPMLQTMDTHFEASGEFKAAAEFRKDSDRKSGRVLRVQCLVIDQLAHEDSLSPGSSEDSGKTLDKWSRLLLSEVGDLEDYVQPLAEVFWRGDGGERESGEAEANDKTGQVKTRNQQVKNHRKVLLDESAGGNWSFFISPNGFFGLASSRARYTDKIVVLLGASVPFVLRQVGKKYLLVGEVYVHGLMNGEAVTMLQQGKVSVKTIDII</sequence>
<gene>
    <name evidence="3" type="ORF">H2200_012873</name>
</gene>
<evidence type="ECO:0000313" key="4">
    <source>
        <dbReference type="Proteomes" id="UP001172673"/>
    </source>
</evidence>
<feature type="domain" description="Heterokaryon incompatibility" evidence="2">
    <location>
        <begin position="180"/>
        <end position="363"/>
    </location>
</feature>
<organism evidence="3 4">
    <name type="scientific">Cladophialophora chaetospira</name>
    <dbReference type="NCBI Taxonomy" id="386627"/>
    <lineage>
        <taxon>Eukaryota</taxon>
        <taxon>Fungi</taxon>
        <taxon>Dikarya</taxon>
        <taxon>Ascomycota</taxon>
        <taxon>Pezizomycotina</taxon>
        <taxon>Eurotiomycetes</taxon>
        <taxon>Chaetothyriomycetidae</taxon>
        <taxon>Chaetothyriales</taxon>
        <taxon>Herpotrichiellaceae</taxon>
        <taxon>Cladophialophora</taxon>
    </lineage>
</organism>
<evidence type="ECO:0000313" key="3">
    <source>
        <dbReference type="EMBL" id="KAJ9602679.1"/>
    </source>
</evidence>
<dbReference type="PANTHER" id="PTHR24148:SF64">
    <property type="entry name" value="HETEROKARYON INCOMPATIBILITY DOMAIN-CONTAINING PROTEIN"/>
    <property type="match status" value="1"/>
</dbReference>
<dbReference type="EMBL" id="JAPDRK010000025">
    <property type="protein sequence ID" value="KAJ9602679.1"/>
    <property type="molecule type" value="Genomic_DNA"/>
</dbReference>
<feature type="compositionally biased region" description="Low complexity" evidence="1">
    <location>
        <begin position="103"/>
        <end position="117"/>
    </location>
</feature>
<dbReference type="InterPro" id="IPR052895">
    <property type="entry name" value="HetReg/Transcr_Mod"/>
</dbReference>
<dbReference type="Pfam" id="PF26639">
    <property type="entry name" value="Het-6_barrel"/>
    <property type="match status" value="1"/>
</dbReference>
<evidence type="ECO:0000256" key="1">
    <source>
        <dbReference type="SAM" id="MobiDB-lite"/>
    </source>
</evidence>
<evidence type="ECO:0000259" key="2">
    <source>
        <dbReference type="Pfam" id="PF06985"/>
    </source>
</evidence>
<feature type="compositionally biased region" description="Basic and acidic residues" evidence="1">
    <location>
        <begin position="293"/>
        <end position="302"/>
    </location>
</feature>
<dbReference type="InterPro" id="IPR010730">
    <property type="entry name" value="HET"/>
</dbReference>
<reference evidence="3" key="1">
    <citation type="submission" date="2022-10" db="EMBL/GenBank/DDBJ databases">
        <title>Culturing micro-colonial fungi from biological soil crusts in the Mojave desert and describing Neophaeococcomyces mojavensis, and introducing the new genera and species Taxawa tesnikishii.</title>
        <authorList>
            <person name="Kurbessoian T."/>
            <person name="Stajich J.E."/>
        </authorList>
    </citation>
    <scope>NUCLEOTIDE SEQUENCE</scope>
    <source>
        <strain evidence="3">TK_41</strain>
    </source>
</reference>
<dbReference type="AlphaFoldDB" id="A0AA38WWZ8"/>
<proteinExistence type="predicted"/>
<dbReference type="Proteomes" id="UP001172673">
    <property type="component" value="Unassembled WGS sequence"/>
</dbReference>
<comment type="caution">
    <text evidence="3">The sequence shown here is derived from an EMBL/GenBank/DDBJ whole genome shotgun (WGS) entry which is preliminary data.</text>
</comment>